<keyword evidence="3" id="KW-1185">Reference proteome</keyword>
<feature type="compositionally biased region" description="Polar residues" evidence="1">
    <location>
        <begin position="60"/>
        <end position="76"/>
    </location>
</feature>
<feature type="region of interest" description="Disordered" evidence="1">
    <location>
        <begin position="1"/>
        <end position="92"/>
    </location>
</feature>
<evidence type="ECO:0000313" key="3">
    <source>
        <dbReference type="Proteomes" id="UP000185511"/>
    </source>
</evidence>
<evidence type="ECO:0000313" key="2">
    <source>
        <dbReference type="EMBL" id="APU15563.1"/>
    </source>
</evidence>
<feature type="region of interest" description="Disordered" evidence="1">
    <location>
        <begin position="180"/>
        <end position="201"/>
    </location>
</feature>
<evidence type="ECO:0000256" key="1">
    <source>
        <dbReference type="SAM" id="MobiDB-lite"/>
    </source>
</evidence>
<dbReference type="Proteomes" id="UP000185511">
    <property type="component" value="Chromosome"/>
</dbReference>
<feature type="compositionally biased region" description="Basic residues" evidence="1">
    <location>
        <begin position="39"/>
        <end position="56"/>
    </location>
</feature>
<dbReference type="EMBL" id="CP016076">
    <property type="protein sequence ID" value="APU15563.1"/>
    <property type="molecule type" value="Genomic_DNA"/>
</dbReference>
<organism evidence="2 3">
    <name type="scientific">Actinoalloteichus fjordicus</name>
    <dbReference type="NCBI Taxonomy" id="1612552"/>
    <lineage>
        <taxon>Bacteria</taxon>
        <taxon>Bacillati</taxon>
        <taxon>Actinomycetota</taxon>
        <taxon>Actinomycetes</taxon>
        <taxon>Pseudonocardiales</taxon>
        <taxon>Pseudonocardiaceae</taxon>
        <taxon>Actinoalloteichus</taxon>
    </lineage>
</organism>
<dbReference type="KEGG" id="acad:UA74_17675"/>
<gene>
    <name evidence="2" type="ORF">UA74_17675</name>
</gene>
<reference evidence="3" key="1">
    <citation type="submission" date="2016-06" db="EMBL/GenBank/DDBJ databases">
        <title>Complete genome sequence of Actinoalloteichus fjordicus DSM 46855 (=ADI127-17), type strain of the new species Actinoalloteichus fjordicus.</title>
        <authorList>
            <person name="Ruckert C."/>
            <person name="Nouioui I."/>
            <person name="Willmese J."/>
            <person name="van Wezel G."/>
            <person name="Klenk H.-P."/>
            <person name="Kalinowski J."/>
            <person name="Zotchev S.B."/>
        </authorList>
    </citation>
    <scope>NUCLEOTIDE SEQUENCE [LARGE SCALE GENOMIC DNA]</scope>
    <source>
        <strain evidence="3">ADI127-7</strain>
    </source>
</reference>
<protein>
    <submittedName>
        <fullName evidence="2">Uncharacterized protein</fullName>
    </submittedName>
</protein>
<sequence length="295" mass="31490">MRRPCSAVGAPSRAMVAGHPRSTDPVRADGCSGLLARPARPHHRSAPRPRLTRHRPGPGASTSPGSLRAGRTQSTGRGFAGTPTGRNDEDGADVRRRAWRLAAVVHSARVGLGSLPRGPPTPCIRSLGGRFERALPGVPLGRWAVRSSWSSRGRHSWPSAFLAADTNRSVDARWAGHEPVSAGREHPMTRSRAPRSKPAGDLLSPCAVRRSSTVDGRWRILRASFLLGRVEDVRDSSTPGGLMADADPVFFSRMRRAVCRCLTTVPSVVPFAMPSTPGPALPSRVLGALSGRSRS</sequence>
<name>A0AAC9PSX9_9PSEU</name>
<accession>A0AAC9PSX9</accession>
<dbReference type="AlphaFoldDB" id="A0AAC9PSX9"/>
<proteinExistence type="predicted"/>